<name>A0A3M7Q9B4_BRAPC</name>
<dbReference type="SUPFAM" id="SSF47473">
    <property type="entry name" value="EF-hand"/>
    <property type="match status" value="1"/>
</dbReference>
<dbReference type="OrthoDB" id="26525at2759"/>
<dbReference type="PROSITE" id="PS00018">
    <property type="entry name" value="EF_HAND_1"/>
    <property type="match status" value="3"/>
</dbReference>
<dbReference type="InterPro" id="IPR002048">
    <property type="entry name" value="EF_hand_dom"/>
</dbReference>
<keyword evidence="1" id="KW-0479">Metal-binding</keyword>
<evidence type="ECO:0000256" key="2">
    <source>
        <dbReference type="ARBA" id="ARBA00022737"/>
    </source>
</evidence>
<dbReference type="GO" id="GO:0005509">
    <property type="term" value="F:calcium ion binding"/>
    <property type="evidence" value="ECO:0007669"/>
    <property type="project" value="InterPro"/>
</dbReference>
<dbReference type="EMBL" id="REGN01006892">
    <property type="protein sequence ID" value="RNA07943.1"/>
    <property type="molecule type" value="Genomic_DNA"/>
</dbReference>
<feature type="domain" description="EF-hand" evidence="4">
    <location>
        <begin position="9"/>
        <end position="44"/>
    </location>
</feature>
<dbReference type="PANTHER" id="PTHR34524:SF6">
    <property type="entry name" value="CALCYPHOSINE LIKE"/>
    <property type="match status" value="1"/>
</dbReference>
<reference evidence="5 6" key="1">
    <citation type="journal article" date="2018" name="Sci. Rep.">
        <title>Genomic signatures of local adaptation to the degree of environmental predictability in rotifers.</title>
        <authorList>
            <person name="Franch-Gras L."/>
            <person name="Hahn C."/>
            <person name="Garcia-Roger E.M."/>
            <person name="Carmona M.J."/>
            <person name="Serra M."/>
            <person name="Gomez A."/>
        </authorList>
    </citation>
    <scope>NUCLEOTIDE SEQUENCE [LARGE SCALE GENOMIC DNA]</scope>
    <source>
        <strain evidence="5">HYR1</strain>
    </source>
</reference>
<gene>
    <name evidence="5" type="ORF">BpHYR1_002163</name>
</gene>
<feature type="domain" description="EF-hand" evidence="4">
    <location>
        <begin position="113"/>
        <end position="148"/>
    </location>
</feature>
<dbReference type="FunFam" id="1.10.238.10:FF:000003">
    <property type="entry name" value="Calmodulin A"/>
    <property type="match status" value="1"/>
</dbReference>
<dbReference type="InterPro" id="IPR011992">
    <property type="entry name" value="EF-hand-dom_pair"/>
</dbReference>
<organism evidence="5 6">
    <name type="scientific">Brachionus plicatilis</name>
    <name type="common">Marine rotifer</name>
    <name type="synonym">Brachionus muelleri</name>
    <dbReference type="NCBI Taxonomy" id="10195"/>
    <lineage>
        <taxon>Eukaryota</taxon>
        <taxon>Metazoa</taxon>
        <taxon>Spiralia</taxon>
        <taxon>Gnathifera</taxon>
        <taxon>Rotifera</taxon>
        <taxon>Eurotatoria</taxon>
        <taxon>Monogononta</taxon>
        <taxon>Pseudotrocha</taxon>
        <taxon>Ploima</taxon>
        <taxon>Brachionidae</taxon>
        <taxon>Brachionus</taxon>
    </lineage>
</organism>
<keyword evidence="2" id="KW-0677">Repeat</keyword>
<evidence type="ECO:0000259" key="4">
    <source>
        <dbReference type="PROSITE" id="PS50222"/>
    </source>
</evidence>
<dbReference type="Pfam" id="PF13499">
    <property type="entry name" value="EF-hand_7"/>
    <property type="match status" value="1"/>
</dbReference>
<dbReference type="PANTHER" id="PTHR34524">
    <property type="entry name" value="CALCYPHOSIN"/>
    <property type="match status" value="1"/>
</dbReference>
<dbReference type="SMART" id="SM00054">
    <property type="entry name" value="EFh"/>
    <property type="match status" value="3"/>
</dbReference>
<dbReference type="CDD" id="cd00051">
    <property type="entry name" value="EFh"/>
    <property type="match status" value="1"/>
</dbReference>
<dbReference type="Proteomes" id="UP000276133">
    <property type="component" value="Unassembled WGS sequence"/>
</dbReference>
<dbReference type="AlphaFoldDB" id="A0A3M7Q9B4"/>
<protein>
    <submittedName>
        <fullName evidence="5">Calmodulin 5</fullName>
    </submittedName>
</protein>
<proteinExistence type="predicted"/>
<dbReference type="InterPro" id="IPR018247">
    <property type="entry name" value="EF_Hand_1_Ca_BS"/>
</dbReference>
<comment type="caution">
    <text evidence="5">The sequence shown here is derived from an EMBL/GenBank/DDBJ whole genome shotgun (WGS) entry which is preliminary data.</text>
</comment>
<keyword evidence="3" id="KW-0106">Calcium</keyword>
<evidence type="ECO:0000256" key="3">
    <source>
        <dbReference type="ARBA" id="ARBA00022837"/>
    </source>
</evidence>
<evidence type="ECO:0000256" key="1">
    <source>
        <dbReference type="ARBA" id="ARBA00022723"/>
    </source>
</evidence>
<sequence>MSKQPFEFSYEAVLREEFAKADTDGNRVLDLDEFIKILEKYGIEADKAQEVYKKSADNGITEDVFIDYVHKSNKLDSLMDEYTRMFNSIDKDGNGYITPEELKQDWSEKGINLSDRSIDALIKNFDMDDDKNITIDEYLNALVYRYFRSKH</sequence>
<dbReference type="STRING" id="10195.A0A3M7Q9B4"/>
<evidence type="ECO:0000313" key="6">
    <source>
        <dbReference type="Proteomes" id="UP000276133"/>
    </source>
</evidence>
<accession>A0A3M7Q9B4</accession>
<keyword evidence="6" id="KW-1185">Reference proteome</keyword>
<dbReference type="PROSITE" id="PS50222">
    <property type="entry name" value="EF_HAND_2"/>
    <property type="match status" value="3"/>
</dbReference>
<dbReference type="Gene3D" id="1.10.238.10">
    <property type="entry name" value="EF-hand"/>
    <property type="match status" value="2"/>
</dbReference>
<evidence type="ECO:0000313" key="5">
    <source>
        <dbReference type="EMBL" id="RNA07943.1"/>
    </source>
</evidence>
<dbReference type="InterPro" id="IPR051581">
    <property type="entry name" value="Ca-bind"/>
</dbReference>
<feature type="domain" description="EF-hand" evidence="4">
    <location>
        <begin position="77"/>
        <end position="112"/>
    </location>
</feature>